<dbReference type="KEGG" id="pcz:PCL1606_10150"/>
<evidence type="ECO:0000313" key="1">
    <source>
        <dbReference type="EMBL" id="AKA22470.1"/>
    </source>
</evidence>
<dbReference type="Proteomes" id="UP000032748">
    <property type="component" value="Chromosome"/>
</dbReference>
<dbReference type="AlphaFoldDB" id="A0A0D5XUE7"/>
<gene>
    <name evidence="1" type="ORF">PCL1606_10150</name>
</gene>
<proteinExistence type="predicted"/>
<accession>A0A0D5XUE7</accession>
<protein>
    <submittedName>
        <fullName evidence="1">Uncharacterized protein</fullName>
    </submittedName>
</protein>
<reference evidence="1 2" key="1">
    <citation type="journal article" date="2015" name="Mol. Plant Microbe Interact.">
        <title>Comparative Genomic Analysis of Pseudomonas chlororaphis PCL1606 Reveals New Insight into Antifungal Compounds Involved in Biocontrol.</title>
        <authorList>
            <person name="Calderon C.E."/>
            <person name="Ramos C."/>
            <person name="de Vicente A."/>
            <person name="Cazorla F.M."/>
        </authorList>
    </citation>
    <scope>NUCLEOTIDE SEQUENCE [LARGE SCALE GENOMIC DNA]</scope>
    <source>
        <strain evidence="1 2">PCL1606</strain>
    </source>
</reference>
<evidence type="ECO:0000313" key="2">
    <source>
        <dbReference type="Proteomes" id="UP000032748"/>
    </source>
</evidence>
<sequence length="52" mass="6001">MGSRLLMTNQDVGHFRFFEQGIVNMKESTTRVPIDIFDAFVTQEADEHLTAR</sequence>
<organism evidence="1 2">
    <name type="scientific">Pseudomonas chlororaphis</name>
    <dbReference type="NCBI Taxonomy" id="587753"/>
    <lineage>
        <taxon>Bacteria</taxon>
        <taxon>Pseudomonadati</taxon>
        <taxon>Pseudomonadota</taxon>
        <taxon>Gammaproteobacteria</taxon>
        <taxon>Pseudomonadales</taxon>
        <taxon>Pseudomonadaceae</taxon>
        <taxon>Pseudomonas</taxon>
    </lineage>
</organism>
<dbReference type="EMBL" id="CP011110">
    <property type="protein sequence ID" value="AKA22470.1"/>
    <property type="molecule type" value="Genomic_DNA"/>
</dbReference>
<name>A0A0D5XUE7_9PSED</name>